<dbReference type="Proteomes" id="UP001497482">
    <property type="component" value="Chromosome 15"/>
</dbReference>
<sequence>MDQMSAEESLRSTAEQEKKCSLENEECGASELVKRELEEKNKWNEIKLNLDLFKRSPHLLSQTPLHASTATHPQPLRRVSAPPGKSGVWRQDVFGAYLQRLSESVSERGLCSGAEGEGCFVP</sequence>
<proteinExistence type="predicted"/>
<keyword evidence="3" id="KW-1185">Reference proteome</keyword>
<evidence type="ECO:0000256" key="1">
    <source>
        <dbReference type="SAM" id="MobiDB-lite"/>
    </source>
</evidence>
<feature type="region of interest" description="Disordered" evidence="1">
    <location>
        <begin position="65"/>
        <end position="85"/>
    </location>
</feature>
<evidence type="ECO:0000313" key="3">
    <source>
        <dbReference type="Proteomes" id="UP001497482"/>
    </source>
</evidence>
<reference evidence="2 3" key="1">
    <citation type="submission" date="2024-04" db="EMBL/GenBank/DDBJ databases">
        <authorList>
            <person name="Waldvogel A.-M."/>
            <person name="Schoenle A."/>
        </authorList>
    </citation>
    <scope>NUCLEOTIDE SEQUENCE [LARGE SCALE GENOMIC DNA]</scope>
</reference>
<protein>
    <submittedName>
        <fullName evidence="2">Uncharacterized protein</fullName>
    </submittedName>
</protein>
<gene>
    <name evidence="2" type="ORF">KC01_LOCUS13136</name>
</gene>
<feature type="compositionally biased region" description="Basic and acidic residues" evidence="1">
    <location>
        <begin position="8"/>
        <end position="21"/>
    </location>
</feature>
<dbReference type="EMBL" id="OZ035837">
    <property type="protein sequence ID" value="CAL1582550.1"/>
    <property type="molecule type" value="Genomic_DNA"/>
</dbReference>
<evidence type="ECO:0000313" key="2">
    <source>
        <dbReference type="EMBL" id="CAL1582550.1"/>
    </source>
</evidence>
<organism evidence="2 3">
    <name type="scientific">Knipowitschia caucasica</name>
    <name type="common">Caucasian dwarf goby</name>
    <name type="synonym">Pomatoschistus caucasicus</name>
    <dbReference type="NCBI Taxonomy" id="637954"/>
    <lineage>
        <taxon>Eukaryota</taxon>
        <taxon>Metazoa</taxon>
        <taxon>Chordata</taxon>
        <taxon>Craniata</taxon>
        <taxon>Vertebrata</taxon>
        <taxon>Euteleostomi</taxon>
        <taxon>Actinopterygii</taxon>
        <taxon>Neopterygii</taxon>
        <taxon>Teleostei</taxon>
        <taxon>Neoteleostei</taxon>
        <taxon>Acanthomorphata</taxon>
        <taxon>Gobiaria</taxon>
        <taxon>Gobiiformes</taxon>
        <taxon>Gobioidei</taxon>
        <taxon>Gobiidae</taxon>
        <taxon>Gobiinae</taxon>
        <taxon>Knipowitschia</taxon>
    </lineage>
</organism>
<name>A0AAV2K0R0_KNICA</name>
<accession>A0AAV2K0R0</accession>
<dbReference type="AlphaFoldDB" id="A0AAV2K0R0"/>
<feature type="region of interest" description="Disordered" evidence="1">
    <location>
        <begin position="1"/>
        <end position="21"/>
    </location>
</feature>